<evidence type="ECO:0000313" key="3">
    <source>
        <dbReference type="EMBL" id="RFN42217.1"/>
    </source>
</evidence>
<reference evidence="3 4" key="1">
    <citation type="journal article" date="2018" name="PLoS Pathog.">
        <title>Evolution of structural diversity of trichothecenes, a family of toxins produced by plant pathogenic and entomopathogenic fungi.</title>
        <authorList>
            <person name="Proctor R.H."/>
            <person name="McCormick S.P."/>
            <person name="Kim H.S."/>
            <person name="Cardoza R.E."/>
            <person name="Stanley A.M."/>
            <person name="Lindo L."/>
            <person name="Kelly A."/>
            <person name="Brown D.W."/>
            <person name="Lee T."/>
            <person name="Vaughan M.M."/>
            <person name="Alexander N.J."/>
            <person name="Busman M."/>
            <person name="Gutierrez S."/>
        </authorList>
    </citation>
    <scope>NUCLEOTIDE SEQUENCE [LARGE SCALE GENOMIC DNA]</scope>
    <source>
        <strain evidence="3 4">NRRL 13405</strain>
    </source>
</reference>
<gene>
    <name evidence="3" type="ORF">FIE12Z_12848</name>
</gene>
<organism evidence="3 4">
    <name type="scientific">Fusarium flagelliforme</name>
    <dbReference type="NCBI Taxonomy" id="2675880"/>
    <lineage>
        <taxon>Eukaryota</taxon>
        <taxon>Fungi</taxon>
        <taxon>Dikarya</taxon>
        <taxon>Ascomycota</taxon>
        <taxon>Pezizomycotina</taxon>
        <taxon>Sordariomycetes</taxon>
        <taxon>Hypocreomycetidae</taxon>
        <taxon>Hypocreales</taxon>
        <taxon>Nectriaceae</taxon>
        <taxon>Fusarium</taxon>
        <taxon>Fusarium incarnatum-equiseti species complex</taxon>
    </lineage>
</organism>
<proteinExistence type="predicted"/>
<dbReference type="OrthoDB" id="16820at2759"/>
<evidence type="ECO:0000259" key="2">
    <source>
        <dbReference type="PROSITE" id="PS51819"/>
    </source>
</evidence>
<sequence>MVRILSALLFGAQLLSTVTSHSILNMLPREGQYPYPIVGTDEPADYATTGTFLNHMAINTRNLTASIEFYSKVLGFRKVFTLQITKAYSVTYLGHAHGGKNGTGYQTALEMNREKNNAEGLLEICYLDVPVKNIESGAQHPNTFGHIGIVVPDIQAFQERLDTMPDVSVLKRFGQPFVELDTKNVVGPAVGLLPDLVEQLDQGERQAIVDNFGQSVKPLIFISDPDGNFIEVQPQESPSLVG</sequence>
<dbReference type="SUPFAM" id="SSF54593">
    <property type="entry name" value="Glyoxalase/Bleomycin resistance protein/Dihydroxybiphenyl dioxygenase"/>
    <property type="match status" value="1"/>
</dbReference>
<accession>A0A395M771</accession>
<dbReference type="Proteomes" id="UP000265631">
    <property type="component" value="Unassembled WGS sequence"/>
</dbReference>
<evidence type="ECO:0000313" key="4">
    <source>
        <dbReference type="Proteomes" id="UP000265631"/>
    </source>
</evidence>
<dbReference type="InterPro" id="IPR029068">
    <property type="entry name" value="Glyas_Bleomycin-R_OHBP_Dase"/>
</dbReference>
<dbReference type="InterPro" id="IPR004360">
    <property type="entry name" value="Glyas_Fos-R_dOase_dom"/>
</dbReference>
<comment type="caution">
    <text evidence="3">The sequence shown here is derived from an EMBL/GenBank/DDBJ whole genome shotgun (WGS) entry which is preliminary data.</text>
</comment>
<dbReference type="PANTHER" id="PTHR10374:SF19">
    <property type="entry name" value="LYASE (GLO1), PUTATIVE (AFU_ORTHOLOGUE AFUA_2G13550)-RELATED"/>
    <property type="match status" value="1"/>
</dbReference>
<dbReference type="Pfam" id="PF00903">
    <property type="entry name" value="Glyoxalase"/>
    <property type="match status" value="1"/>
</dbReference>
<dbReference type="PANTHER" id="PTHR10374">
    <property type="entry name" value="LACTOYLGLUTATHIONE LYASE GLYOXALASE I"/>
    <property type="match status" value="1"/>
</dbReference>
<keyword evidence="4" id="KW-1185">Reference proteome</keyword>
<name>A0A395M771_9HYPO</name>
<dbReference type="STRING" id="2594813.A0A395M771"/>
<feature type="signal peptide" evidence="1">
    <location>
        <begin position="1"/>
        <end position="20"/>
    </location>
</feature>
<dbReference type="AlphaFoldDB" id="A0A395M771"/>
<protein>
    <recommendedName>
        <fullName evidence="2">VOC domain-containing protein</fullName>
    </recommendedName>
</protein>
<dbReference type="Gene3D" id="3.10.180.10">
    <property type="entry name" value="2,3-Dihydroxybiphenyl 1,2-Dioxygenase, domain 1"/>
    <property type="match status" value="1"/>
</dbReference>
<dbReference type="PROSITE" id="PS51819">
    <property type="entry name" value="VOC"/>
    <property type="match status" value="1"/>
</dbReference>
<feature type="domain" description="VOC" evidence="2">
    <location>
        <begin position="52"/>
        <end position="235"/>
    </location>
</feature>
<keyword evidence="1" id="KW-0732">Signal</keyword>
<evidence type="ECO:0000256" key="1">
    <source>
        <dbReference type="SAM" id="SignalP"/>
    </source>
</evidence>
<dbReference type="EMBL" id="PXXK01000755">
    <property type="protein sequence ID" value="RFN42217.1"/>
    <property type="molecule type" value="Genomic_DNA"/>
</dbReference>
<feature type="chain" id="PRO_5017395481" description="VOC domain-containing protein" evidence="1">
    <location>
        <begin position="21"/>
        <end position="242"/>
    </location>
</feature>
<dbReference type="InterPro" id="IPR037523">
    <property type="entry name" value="VOC_core"/>
</dbReference>